<dbReference type="STRING" id="364200.SAMN04488515_0450"/>
<proteinExistence type="predicted"/>
<name>A0A1I0N8K2_9RHOB</name>
<dbReference type="EMBL" id="FOIZ01000001">
    <property type="protein sequence ID" value="SEV97017.1"/>
    <property type="molecule type" value="Genomic_DNA"/>
</dbReference>
<dbReference type="Proteomes" id="UP000199167">
    <property type="component" value="Unassembled WGS sequence"/>
</dbReference>
<evidence type="ECO:0008006" key="3">
    <source>
        <dbReference type="Google" id="ProtNLM"/>
    </source>
</evidence>
<organism evidence="1 2">
    <name type="scientific">Cognatiyoonia koreensis</name>
    <dbReference type="NCBI Taxonomy" id="364200"/>
    <lineage>
        <taxon>Bacteria</taxon>
        <taxon>Pseudomonadati</taxon>
        <taxon>Pseudomonadota</taxon>
        <taxon>Alphaproteobacteria</taxon>
        <taxon>Rhodobacterales</taxon>
        <taxon>Paracoccaceae</taxon>
        <taxon>Cognatiyoonia</taxon>
    </lineage>
</organism>
<reference evidence="1 2" key="1">
    <citation type="submission" date="2016-10" db="EMBL/GenBank/DDBJ databases">
        <authorList>
            <person name="de Groot N.N."/>
        </authorList>
    </citation>
    <scope>NUCLEOTIDE SEQUENCE [LARGE SCALE GENOMIC DNA]</scope>
    <source>
        <strain evidence="1 2">DSM 17925</strain>
    </source>
</reference>
<gene>
    <name evidence="1" type="ORF">SAMN04488515_0450</name>
</gene>
<evidence type="ECO:0000313" key="1">
    <source>
        <dbReference type="EMBL" id="SEV97017.1"/>
    </source>
</evidence>
<dbReference type="RefSeq" id="WP_089989749.1">
    <property type="nucleotide sequence ID" value="NZ_FOIZ01000001.1"/>
</dbReference>
<dbReference type="AlphaFoldDB" id="A0A1I0N8K2"/>
<protein>
    <recommendedName>
        <fullName evidence="3">DUF4440 domain-containing protein</fullName>
    </recommendedName>
</protein>
<sequence>MALRDHAEARAIYQALMDEIDVCFMAEDCARHAELIHVPHHIRTRSETFNIRTQQELEVAFRRYVDYAAELGATSCKRECINARFRTKDCIEGSHRVSYKDKDGNNVTQPTLTQAIVMRMQGRWMVCGSDNNSSDETGISDAVRACVQQNIAAQ</sequence>
<dbReference type="OrthoDB" id="7717972at2"/>
<accession>A0A1I0N8K2</accession>
<keyword evidence="2" id="KW-1185">Reference proteome</keyword>
<evidence type="ECO:0000313" key="2">
    <source>
        <dbReference type="Proteomes" id="UP000199167"/>
    </source>
</evidence>